<dbReference type="GO" id="GO:0004497">
    <property type="term" value="F:monooxygenase activity"/>
    <property type="evidence" value="ECO:0007669"/>
    <property type="project" value="UniProtKB-KW"/>
</dbReference>
<accession>A0A0B5ENV0</accession>
<dbReference type="GO" id="GO:0016705">
    <property type="term" value="F:oxidoreductase activity, acting on paired donors, with incorporation or reduction of molecular oxygen"/>
    <property type="evidence" value="ECO:0007669"/>
    <property type="project" value="InterPro"/>
</dbReference>
<feature type="domain" description="Carrier" evidence="11">
    <location>
        <begin position="75"/>
        <end position="150"/>
    </location>
</feature>
<dbReference type="InterPro" id="IPR006162">
    <property type="entry name" value="Ppantetheine_attach_site"/>
</dbReference>
<dbReference type="InterPro" id="IPR002397">
    <property type="entry name" value="Cyt_P450_B"/>
</dbReference>
<dbReference type="SUPFAM" id="SSF56801">
    <property type="entry name" value="Acetyl-CoA synthetase-like"/>
    <property type="match status" value="1"/>
</dbReference>
<gene>
    <name evidence="12" type="ORF">SLNWT_0120</name>
</gene>
<keyword evidence="8" id="KW-0560">Oxidoreductase</keyword>
<evidence type="ECO:0000256" key="4">
    <source>
        <dbReference type="ARBA" id="ARBA00022450"/>
    </source>
</evidence>
<dbReference type="SUPFAM" id="SSF51735">
    <property type="entry name" value="NAD(P)-binding Rossmann-fold domains"/>
    <property type="match status" value="1"/>
</dbReference>
<keyword evidence="9" id="KW-0408">Iron</keyword>
<evidence type="ECO:0000256" key="7">
    <source>
        <dbReference type="ARBA" id="ARBA00022723"/>
    </source>
</evidence>
<dbReference type="FunFam" id="1.10.1200.10:FF:000016">
    <property type="entry name" value="Non-ribosomal peptide synthase"/>
    <property type="match status" value="1"/>
</dbReference>
<dbReference type="SUPFAM" id="SSF48264">
    <property type="entry name" value="Cytochrome P450"/>
    <property type="match status" value="1"/>
</dbReference>
<dbReference type="InterPro" id="IPR013120">
    <property type="entry name" value="FAR_NAD-bd"/>
</dbReference>
<dbReference type="KEGG" id="sals:SLNWT_0120"/>
<evidence type="ECO:0000313" key="13">
    <source>
        <dbReference type="Proteomes" id="UP000031523"/>
    </source>
</evidence>
<dbReference type="Proteomes" id="UP000031523">
    <property type="component" value="Chromosome"/>
</dbReference>
<evidence type="ECO:0000259" key="11">
    <source>
        <dbReference type="PROSITE" id="PS50075"/>
    </source>
</evidence>
<dbReference type="Gene3D" id="3.40.50.720">
    <property type="entry name" value="NAD(P)-binding Rossmann-like Domain"/>
    <property type="match status" value="1"/>
</dbReference>
<proteinExistence type="inferred from homology"/>
<reference evidence="12 13" key="1">
    <citation type="submission" date="2015-01" db="EMBL/GenBank/DDBJ databases">
        <title>Enhanced salinomycin production by adjusting the supply of polyketide extender units in Streptomyce albus DSM 41398.</title>
        <authorList>
            <person name="Lu C."/>
        </authorList>
    </citation>
    <scope>NUCLEOTIDE SEQUENCE [LARGE SCALE GENOMIC DNA]</scope>
    <source>
        <strain evidence="13">ATCC 21838 / DSM 41398 / FERM P-419 / JCM 4703 / NBRC 107858</strain>
    </source>
</reference>
<evidence type="ECO:0000256" key="1">
    <source>
        <dbReference type="ARBA" id="ARBA00001957"/>
    </source>
</evidence>
<evidence type="ECO:0000256" key="10">
    <source>
        <dbReference type="ARBA" id="ARBA00023033"/>
    </source>
</evidence>
<dbReference type="FunFam" id="1.10.630.10:FF:000018">
    <property type="entry name" value="Cytochrome P450 monooxygenase"/>
    <property type="match status" value="1"/>
</dbReference>
<dbReference type="Pfam" id="PF00550">
    <property type="entry name" value="PP-binding"/>
    <property type="match status" value="1"/>
</dbReference>
<dbReference type="InterPro" id="IPR001128">
    <property type="entry name" value="Cyt_P450"/>
</dbReference>
<dbReference type="Gene3D" id="1.10.630.10">
    <property type="entry name" value="Cytochrome P450"/>
    <property type="match status" value="1"/>
</dbReference>
<dbReference type="Pfam" id="PF00067">
    <property type="entry name" value="p450"/>
    <property type="match status" value="1"/>
</dbReference>
<keyword evidence="10" id="KW-0503">Monooxygenase</keyword>
<dbReference type="EMBL" id="CP010519">
    <property type="protein sequence ID" value="AJE80496.1"/>
    <property type="molecule type" value="Genomic_DNA"/>
</dbReference>
<evidence type="ECO:0000256" key="9">
    <source>
        <dbReference type="ARBA" id="ARBA00023004"/>
    </source>
</evidence>
<dbReference type="GO" id="GO:0017000">
    <property type="term" value="P:antibiotic biosynthetic process"/>
    <property type="evidence" value="ECO:0007669"/>
    <property type="project" value="UniProtKB-ARBA"/>
</dbReference>
<keyword evidence="7" id="KW-0479">Metal-binding</keyword>
<dbReference type="Gene3D" id="3.30.300.30">
    <property type="match status" value="1"/>
</dbReference>
<dbReference type="GO" id="GO:0072330">
    <property type="term" value="P:monocarboxylic acid biosynthetic process"/>
    <property type="evidence" value="ECO:0007669"/>
    <property type="project" value="UniProtKB-ARBA"/>
</dbReference>
<dbReference type="NCBIfam" id="TIGR01746">
    <property type="entry name" value="Thioester-redct"/>
    <property type="match status" value="1"/>
</dbReference>
<dbReference type="GO" id="GO:0031177">
    <property type="term" value="F:phosphopantetheine binding"/>
    <property type="evidence" value="ECO:0007669"/>
    <property type="project" value="InterPro"/>
</dbReference>
<dbReference type="InterPro" id="IPR010080">
    <property type="entry name" value="Thioester_reductase-like_dom"/>
</dbReference>
<name>A0A0B5ENV0_STRA4</name>
<organism evidence="12 13">
    <name type="scientific">Streptomyces albus (strain ATCC 21838 / DSM 41398 / FERM P-419 / JCM 4703 / NBRC 107858)</name>
    <dbReference type="NCBI Taxonomy" id="1081613"/>
    <lineage>
        <taxon>Bacteria</taxon>
        <taxon>Bacillati</taxon>
        <taxon>Actinomycetota</taxon>
        <taxon>Actinomycetes</taxon>
        <taxon>Kitasatosporales</taxon>
        <taxon>Streptomycetaceae</taxon>
        <taxon>Streptomyces</taxon>
    </lineage>
</organism>
<dbReference type="InterPro" id="IPR045851">
    <property type="entry name" value="AMP-bd_C_sf"/>
</dbReference>
<dbReference type="CDD" id="cd05235">
    <property type="entry name" value="SDR_e1"/>
    <property type="match status" value="1"/>
</dbReference>
<dbReference type="GO" id="GO:0044550">
    <property type="term" value="P:secondary metabolite biosynthetic process"/>
    <property type="evidence" value="ECO:0007669"/>
    <property type="project" value="UniProtKB-ARBA"/>
</dbReference>
<keyword evidence="6" id="KW-0349">Heme</keyword>
<dbReference type="GO" id="GO:0005506">
    <property type="term" value="F:iron ion binding"/>
    <property type="evidence" value="ECO:0007669"/>
    <property type="project" value="InterPro"/>
</dbReference>
<dbReference type="GO" id="GO:0020037">
    <property type="term" value="F:heme binding"/>
    <property type="evidence" value="ECO:0007669"/>
    <property type="project" value="InterPro"/>
</dbReference>
<dbReference type="InterPro" id="IPR020806">
    <property type="entry name" value="PKS_PP-bd"/>
</dbReference>
<evidence type="ECO:0000256" key="8">
    <source>
        <dbReference type="ARBA" id="ARBA00023002"/>
    </source>
</evidence>
<dbReference type="InterPro" id="IPR036736">
    <property type="entry name" value="ACP-like_sf"/>
</dbReference>
<evidence type="ECO:0000313" key="12">
    <source>
        <dbReference type="EMBL" id="AJE80496.1"/>
    </source>
</evidence>
<keyword evidence="5" id="KW-0597">Phosphoprotein</keyword>
<dbReference type="SMART" id="SM00823">
    <property type="entry name" value="PKS_PP"/>
    <property type="match status" value="1"/>
</dbReference>
<evidence type="ECO:0000256" key="2">
    <source>
        <dbReference type="ARBA" id="ARBA00006432"/>
    </source>
</evidence>
<dbReference type="PROSITE" id="PS50075">
    <property type="entry name" value="CARRIER"/>
    <property type="match status" value="1"/>
</dbReference>
<comment type="similarity">
    <text evidence="3">Belongs to the cytochrome P450 family.</text>
</comment>
<evidence type="ECO:0000256" key="3">
    <source>
        <dbReference type="ARBA" id="ARBA00010617"/>
    </source>
</evidence>
<dbReference type="InterPro" id="IPR036291">
    <property type="entry name" value="NAD(P)-bd_dom_sf"/>
</dbReference>
<dbReference type="InterPro" id="IPR036396">
    <property type="entry name" value="Cyt_P450_sf"/>
</dbReference>
<comment type="cofactor">
    <cofactor evidence="1">
        <name>pantetheine 4'-phosphate</name>
        <dbReference type="ChEBI" id="CHEBI:47942"/>
    </cofactor>
</comment>
<sequence>MSTHRPLANDPLTSAWAAGLRSSLRAFARTHLPEAMVPAHFMVLPDLPHLPNGKVDRAALPALSADTSPERAYLAPRTPVEKHLARIWQDLLGLPQVGVETSFFDLGGDSLTVLQMAAQIRESYDIRLDLRRMFEDPTVARLARMIGSQADPAVTGADNPRGIDAEAMRADAVLPPDITPHPEALPATQGPFHHILLTGGTGYTGAFLLRELLDRTPATATVHVLVRAQTPRQATDRVRANLAEYGLLTDTDMDRVAAVPGDTGRPYLGLTKDTYLRLAADTELVIHNAAVSSWIVPYPQLKPVNVFGALEVLRLACRTRIKAVHFVSTIGVYPGHPGERTWHEEALTESAHVVGGYRQSKWVADTLMLQARERGIPTHVHRLGAVTGSQKSGACSPDTFINHLIKGCIQLGAYLDLDLLLDLVPVDHCAAAVSHIALSARSEHAVFNLPSARPTAMNDIFELITTYGYRLRRLDYRSWYRELAAAVERGEDNELARYLPLFGTDQPAEEVGYQGSRPAFTTTHLDAALEGTGIRPHPVDRELFDLYLDHFVATGFLPSPDEAAARHLRPTTVETPTMTTTPAPAPAPVFPLPRTHPLDPPPAYRELAAEQPVFQVRTPRGEHVWLVTRHEDARTVLTDLRFSSDPKTPGYPSYISGDTPIPPGFFLNQDAPDHTRLRRLVTREFLITQMEAKRPRMKAILDDILAAMAARGTTADLVRDLAFPMAATVMCELLDVPYEDHHIFVTLTDTILDRSSTPAQAEGAARELMAYFDKVVTAREQQPTDDMLGRLVAQEEAGKLSHDEFVGLAALLMLSGYDTMAQMIGLGTATLLEHPEQLAALRADPALYPQAVEELLRYLSINHAGLPRAATEDLTLAGTRISKGDGLLVMINAANRDATVFTEPDTFDIHRPDPQSHVAFGHGFHKCIGLTLARVELSTVFAGLFEKFPTLQPAAPLEELPFRHDMVLYGVRALPVTW</sequence>
<dbReference type="Pfam" id="PF07993">
    <property type="entry name" value="NAD_binding_4"/>
    <property type="match status" value="1"/>
</dbReference>
<dbReference type="PANTHER" id="PTHR46696">
    <property type="entry name" value="P450, PUTATIVE (EUROFUNG)-RELATED"/>
    <property type="match status" value="1"/>
</dbReference>
<dbReference type="SUPFAM" id="SSF47336">
    <property type="entry name" value="ACP-like"/>
    <property type="match status" value="1"/>
</dbReference>
<dbReference type="PROSITE" id="PS00012">
    <property type="entry name" value="PHOSPHOPANTETHEINE"/>
    <property type="match status" value="1"/>
</dbReference>
<dbReference type="AlphaFoldDB" id="A0A0B5ENV0"/>
<dbReference type="PRINTS" id="PR00359">
    <property type="entry name" value="BP450"/>
</dbReference>
<comment type="similarity">
    <text evidence="2">Belongs to the ATP-dependent AMP-binding enzyme family.</text>
</comment>
<dbReference type="Gene3D" id="1.10.1200.10">
    <property type="entry name" value="ACP-like"/>
    <property type="match status" value="1"/>
</dbReference>
<protein>
    <submittedName>
        <fullName evidence="12">Thioester reductase domain-containing protein</fullName>
    </submittedName>
</protein>
<dbReference type="InterPro" id="IPR009081">
    <property type="entry name" value="PP-bd_ACP"/>
</dbReference>
<keyword evidence="13" id="KW-1185">Reference proteome</keyword>
<dbReference type="CDD" id="cd11030">
    <property type="entry name" value="CYP105-like"/>
    <property type="match status" value="1"/>
</dbReference>
<evidence type="ECO:0000256" key="6">
    <source>
        <dbReference type="ARBA" id="ARBA00022617"/>
    </source>
</evidence>
<dbReference type="PANTHER" id="PTHR46696:SF1">
    <property type="entry name" value="CYTOCHROME P450 YJIB-RELATED"/>
    <property type="match status" value="1"/>
</dbReference>
<evidence type="ECO:0000256" key="5">
    <source>
        <dbReference type="ARBA" id="ARBA00022553"/>
    </source>
</evidence>
<keyword evidence="4" id="KW-0596">Phosphopantetheine</keyword>